<dbReference type="EMBL" id="CP022987">
    <property type="protein sequence ID" value="QAA92882.1"/>
    <property type="molecule type" value="Genomic_DNA"/>
</dbReference>
<accession>A0A410G993</accession>
<evidence type="ECO:0000313" key="2">
    <source>
        <dbReference type="EMBL" id="QAA92882.1"/>
    </source>
</evidence>
<feature type="region of interest" description="Disordered" evidence="1">
    <location>
        <begin position="1"/>
        <end position="48"/>
    </location>
</feature>
<protein>
    <submittedName>
        <fullName evidence="2">Uncharacterized protein</fullName>
    </submittedName>
</protein>
<feature type="compositionally biased region" description="Polar residues" evidence="1">
    <location>
        <begin position="35"/>
        <end position="45"/>
    </location>
</feature>
<reference evidence="2 3" key="1">
    <citation type="submission" date="2017-08" db="EMBL/GenBank/DDBJ databases">
        <authorList>
            <person name="Park S.-J."/>
            <person name="Kim H."/>
        </authorList>
    </citation>
    <scope>NUCLEOTIDE SEQUENCE [LARGE SCALE GENOMIC DNA]</scope>
    <source>
        <strain evidence="3">ye3</strain>
    </source>
</reference>
<evidence type="ECO:0000256" key="1">
    <source>
        <dbReference type="SAM" id="MobiDB-lite"/>
    </source>
</evidence>
<organism evidence="2 3">
    <name type="scientific">Pollutimonas thiosulfatoxidans</name>
    <dbReference type="NCBI Taxonomy" id="2028345"/>
    <lineage>
        <taxon>Bacteria</taxon>
        <taxon>Pseudomonadati</taxon>
        <taxon>Pseudomonadota</taxon>
        <taxon>Betaproteobacteria</taxon>
        <taxon>Burkholderiales</taxon>
        <taxon>Alcaligenaceae</taxon>
        <taxon>Pollutimonas</taxon>
    </lineage>
</organism>
<evidence type="ECO:0000313" key="3">
    <source>
        <dbReference type="Proteomes" id="UP000283474"/>
    </source>
</evidence>
<dbReference type="Proteomes" id="UP000283474">
    <property type="component" value="Chromosome"/>
</dbReference>
<feature type="compositionally biased region" description="Basic and acidic residues" evidence="1">
    <location>
        <begin position="17"/>
        <end position="30"/>
    </location>
</feature>
<dbReference type="AlphaFoldDB" id="A0A410G993"/>
<name>A0A410G993_9BURK</name>
<sequence>MTNYVEEATHVEASTPELRERTAADTDRAVRPSNLMANLPSTKYSPLSPKMEATERHFARPEFLSSEVVSDPGAQTVEQQLIEYMRQAYPRRGAW</sequence>
<keyword evidence="3" id="KW-1185">Reference proteome</keyword>
<dbReference type="RefSeq" id="WP_128353935.1">
    <property type="nucleotide sequence ID" value="NZ_CP022987.1"/>
</dbReference>
<gene>
    <name evidence="2" type="ORF">CKA81_02760</name>
</gene>
<dbReference type="KEGG" id="pus:CKA81_02760"/>
<proteinExistence type="predicted"/>